<organism evidence="2 3">
    <name type="scientific">Meiothermus luteus</name>
    <dbReference type="NCBI Taxonomy" id="2026184"/>
    <lineage>
        <taxon>Bacteria</taxon>
        <taxon>Thermotogati</taxon>
        <taxon>Deinococcota</taxon>
        <taxon>Deinococci</taxon>
        <taxon>Thermales</taxon>
        <taxon>Thermaceae</taxon>
        <taxon>Meiothermus</taxon>
    </lineage>
</organism>
<dbReference type="PANTHER" id="PTHR36558">
    <property type="entry name" value="GLR1098 PROTEIN"/>
    <property type="match status" value="1"/>
</dbReference>
<reference evidence="2 3" key="1">
    <citation type="submission" date="2018-08" db="EMBL/GenBank/DDBJ databases">
        <title>Meiothermus luteus KCTC 52599 genome sequencing project.</title>
        <authorList>
            <person name="Da Costa M.S."/>
            <person name="Albuquerque L."/>
            <person name="Raposo P."/>
            <person name="Froufe H.J.C."/>
            <person name="Barroso C.S."/>
            <person name="Egas C."/>
        </authorList>
    </citation>
    <scope>NUCLEOTIDE SEQUENCE [LARGE SCALE GENOMIC DNA]</scope>
    <source>
        <strain evidence="2 3">KCTC 52599</strain>
    </source>
</reference>
<keyword evidence="3" id="KW-1185">Reference proteome</keyword>
<dbReference type="InterPro" id="IPR011335">
    <property type="entry name" value="Restrct_endonuc-II-like"/>
</dbReference>
<protein>
    <submittedName>
        <fullName evidence="2">Putative restriction endonuclease</fullName>
    </submittedName>
</protein>
<dbReference type="EMBL" id="QWKZ01000008">
    <property type="protein sequence ID" value="RIH89029.1"/>
    <property type="molecule type" value="Genomic_DNA"/>
</dbReference>
<evidence type="ECO:0000259" key="1">
    <source>
        <dbReference type="Pfam" id="PF05685"/>
    </source>
</evidence>
<dbReference type="Gene3D" id="3.90.1570.10">
    <property type="entry name" value="tt1808, chain A"/>
    <property type="match status" value="1"/>
</dbReference>
<keyword evidence="2" id="KW-0255">Endonuclease</keyword>
<dbReference type="Pfam" id="PF05685">
    <property type="entry name" value="Uma2"/>
    <property type="match status" value="1"/>
</dbReference>
<dbReference type="CDD" id="cd06260">
    <property type="entry name" value="DUF820-like"/>
    <property type="match status" value="1"/>
</dbReference>
<feature type="domain" description="Putative restriction endonuclease" evidence="1">
    <location>
        <begin position="12"/>
        <end position="85"/>
    </location>
</feature>
<gene>
    <name evidence="2" type="ORF">Mlute_00438</name>
</gene>
<keyword evidence="2" id="KW-0540">Nuclease</keyword>
<name>A0A399F178_9DEIN</name>
<comment type="caution">
    <text evidence="2">The sequence shown here is derived from an EMBL/GenBank/DDBJ whole genome shotgun (WGS) entry which is preliminary data.</text>
</comment>
<proteinExistence type="predicted"/>
<evidence type="ECO:0000313" key="3">
    <source>
        <dbReference type="Proteomes" id="UP000265800"/>
    </source>
</evidence>
<keyword evidence="2" id="KW-0378">Hydrolase</keyword>
<dbReference type="SUPFAM" id="SSF52980">
    <property type="entry name" value="Restriction endonuclease-like"/>
    <property type="match status" value="1"/>
</dbReference>
<dbReference type="GO" id="GO:0004519">
    <property type="term" value="F:endonuclease activity"/>
    <property type="evidence" value="ECO:0007669"/>
    <property type="project" value="UniProtKB-KW"/>
</dbReference>
<dbReference type="PANTHER" id="PTHR36558:SF1">
    <property type="entry name" value="RESTRICTION ENDONUCLEASE DOMAIN-CONTAINING PROTEIN-RELATED"/>
    <property type="match status" value="1"/>
</dbReference>
<evidence type="ECO:0000313" key="2">
    <source>
        <dbReference type="EMBL" id="RIH89029.1"/>
    </source>
</evidence>
<dbReference type="AlphaFoldDB" id="A0A399F178"/>
<dbReference type="InterPro" id="IPR012296">
    <property type="entry name" value="Nuclease_put_TT1808"/>
</dbReference>
<sequence length="86" mass="9878">MPRQNPVRQATFEEFLELEAKSQTRHEFVDGFVFAMAGRTDYHNRLVTRLLLTIFNAGEEAGCETFSENMLLKVDSAAYYPDVFVP</sequence>
<dbReference type="InterPro" id="IPR008538">
    <property type="entry name" value="Uma2"/>
</dbReference>
<dbReference type="Proteomes" id="UP000265800">
    <property type="component" value="Unassembled WGS sequence"/>
</dbReference>
<accession>A0A399F178</accession>